<name>A0A6A6FK16_9PEZI</name>
<evidence type="ECO:0000313" key="2">
    <source>
        <dbReference type="Proteomes" id="UP000799539"/>
    </source>
</evidence>
<evidence type="ECO:0000313" key="1">
    <source>
        <dbReference type="EMBL" id="KAF2213624.1"/>
    </source>
</evidence>
<gene>
    <name evidence="1" type="ORF">CERZMDRAFT_96455</name>
</gene>
<protein>
    <submittedName>
        <fullName evidence="1">Uncharacterized protein</fullName>
    </submittedName>
</protein>
<dbReference type="EMBL" id="ML992670">
    <property type="protein sequence ID" value="KAF2213624.1"/>
    <property type="molecule type" value="Genomic_DNA"/>
</dbReference>
<keyword evidence="2" id="KW-1185">Reference proteome</keyword>
<reference evidence="1" key="1">
    <citation type="journal article" date="2020" name="Stud. Mycol.">
        <title>101 Dothideomycetes genomes: a test case for predicting lifestyles and emergence of pathogens.</title>
        <authorList>
            <person name="Haridas S."/>
            <person name="Albert R."/>
            <person name="Binder M."/>
            <person name="Bloem J."/>
            <person name="Labutti K."/>
            <person name="Salamov A."/>
            <person name="Andreopoulos B."/>
            <person name="Baker S."/>
            <person name="Barry K."/>
            <person name="Bills G."/>
            <person name="Bluhm B."/>
            <person name="Cannon C."/>
            <person name="Castanera R."/>
            <person name="Culley D."/>
            <person name="Daum C."/>
            <person name="Ezra D."/>
            <person name="Gonzalez J."/>
            <person name="Henrissat B."/>
            <person name="Kuo A."/>
            <person name="Liang C."/>
            <person name="Lipzen A."/>
            <person name="Lutzoni F."/>
            <person name="Magnuson J."/>
            <person name="Mondo S."/>
            <person name="Nolan M."/>
            <person name="Ohm R."/>
            <person name="Pangilinan J."/>
            <person name="Park H.-J."/>
            <person name="Ramirez L."/>
            <person name="Alfaro M."/>
            <person name="Sun H."/>
            <person name="Tritt A."/>
            <person name="Yoshinaga Y."/>
            <person name="Zwiers L.-H."/>
            <person name="Turgeon B."/>
            <person name="Goodwin S."/>
            <person name="Spatafora J."/>
            <person name="Crous P."/>
            <person name="Grigoriev I."/>
        </authorList>
    </citation>
    <scope>NUCLEOTIDE SEQUENCE</scope>
    <source>
        <strain evidence="1">SCOH1-5</strain>
    </source>
</reference>
<organism evidence="1 2">
    <name type="scientific">Cercospora zeae-maydis SCOH1-5</name>
    <dbReference type="NCBI Taxonomy" id="717836"/>
    <lineage>
        <taxon>Eukaryota</taxon>
        <taxon>Fungi</taxon>
        <taxon>Dikarya</taxon>
        <taxon>Ascomycota</taxon>
        <taxon>Pezizomycotina</taxon>
        <taxon>Dothideomycetes</taxon>
        <taxon>Dothideomycetidae</taxon>
        <taxon>Mycosphaerellales</taxon>
        <taxon>Mycosphaerellaceae</taxon>
        <taxon>Cercospora</taxon>
    </lineage>
</organism>
<sequence length="129" mass="13721">MDCIAITPISTLSFIAPTQDRMVSMDMLDAAVTWASKNEATDDPVQVAGLGILPAVSLQSQKHSTIAMSDCCHFSDCCEVQYSDQAASTAPSGSRTKSRKEGTTLVVKSGYNQCCTGVKSKSCYRNVLG</sequence>
<dbReference type="Proteomes" id="UP000799539">
    <property type="component" value="Unassembled WGS sequence"/>
</dbReference>
<dbReference type="AlphaFoldDB" id="A0A6A6FK16"/>
<accession>A0A6A6FK16</accession>
<dbReference type="OrthoDB" id="10518302at2759"/>
<proteinExistence type="predicted"/>